<keyword evidence="11" id="KW-1185">Reference proteome</keyword>
<protein>
    <recommendedName>
        <fullName evidence="6">Protein CLP1 homolog</fullName>
    </recommendedName>
</protein>
<keyword evidence="4 6" id="KW-0067">ATP-binding</keyword>
<dbReference type="FunFam" id="2.60.120.1030:FF:000001">
    <property type="entry name" value="Protein CLP1 homolog 5"/>
    <property type="match status" value="1"/>
</dbReference>
<dbReference type="Pfam" id="PF06807">
    <property type="entry name" value="Clp1"/>
    <property type="match status" value="1"/>
</dbReference>
<feature type="binding site" evidence="6">
    <location>
        <position position="50"/>
    </location>
    <ligand>
        <name>ATP</name>
        <dbReference type="ChEBI" id="CHEBI:30616"/>
    </ligand>
</feature>
<gene>
    <name evidence="10" type="ORF">P43SY_007483</name>
</gene>
<dbReference type="InterPro" id="IPR045116">
    <property type="entry name" value="Clp1/Grc3"/>
</dbReference>
<dbReference type="SUPFAM" id="SSF52540">
    <property type="entry name" value="P-loop containing nucleoside triphosphate hydrolases"/>
    <property type="match status" value="1"/>
</dbReference>
<dbReference type="CDD" id="cd01983">
    <property type="entry name" value="SIMIBI"/>
    <property type="match status" value="1"/>
</dbReference>
<dbReference type="Gene3D" id="2.40.30.330">
    <property type="entry name" value="Pre-mRNA cleavage complex subunit Clp1, C-terminal domain"/>
    <property type="match status" value="1"/>
</dbReference>
<keyword evidence="5 6" id="KW-0539">Nucleus</keyword>
<dbReference type="InterPro" id="IPR032319">
    <property type="entry name" value="CLP1_P"/>
</dbReference>
<comment type="caution">
    <text evidence="10">The sequence shown here is derived from an EMBL/GenBank/DDBJ whole genome shotgun (WGS) entry which is preliminary data.</text>
</comment>
<dbReference type="Gene3D" id="3.40.50.300">
    <property type="entry name" value="P-loop containing nucleotide triphosphate hydrolases"/>
    <property type="match status" value="1"/>
</dbReference>
<accession>A0AAD5LEY2</accession>
<evidence type="ECO:0000313" key="10">
    <source>
        <dbReference type="EMBL" id="KAJ0398625.1"/>
    </source>
</evidence>
<dbReference type="InterPro" id="IPR027417">
    <property type="entry name" value="P-loop_NTPase"/>
</dbReference>
<dbReference type="GO" id="GO:0006388">
    <property type="term" value="P:tRNA splicing, via endonucleolytic cleavage and ligation"/>
    <property type="evidence" value="ECO:0007669"/>
    <property type="project" value="TreeGrafter"/>
</dbReference>
<dbReference type="Pfam" id="PF16575">
    <property type="entry name" value="CLP1_P"/>
    <property type="match status" value="1"/>
</dbReference>
<feature type="binding site" evidence="6">
    <location>
        <begin position="112"/>
        <end position="117"/>
    </location>
    <ligand>
        <name>ATP</name>
        <dbReference type="ChEBI" id="CHEBI:30616"/>
    </ligand>
</feature>
<reference evidence="10" key="1">
    <citation type="submission" date="2021-12" db="EMBL/GenBank/DDBJ databases">
        <title>Prjna785345.</title>
        <authorList>
            <person name="Rujirawat T."/>
            <person name="Krajaejun T."/>
        </authorList>
    </citation>
    <scope>NUCLEOTIDE SEQUENCE</scope>
    <source>
        <strain evidence="10">Pi057C3</strain>
    </source>
</reference>
<dbReference type="InterPro" id="IPR010655">
    <property type="entry name" value="Clp1_C"/>
</dbReference>
<keyword evidence="2 6" id="KW-0507">mRNA processing</keyword>
<dbReference type="GO" id="GO:0005849">
    <property type="term" value="C:mRNA cleavage factor complex"/>
    <property type="evidence" value="ECO:0007669"/>
    <property type="project" value="InterPro"/>
</dbReference>
<evidence type="ECO:0000256" key="2">
    <source>
        <dbReference type="ARBA" id="ARBA00022664"/>
    </source>
</evidence>
<dbReference type="GO" id="GO:0051731">
    <property type="term" value="F:polynucleotide 5'-hydroxyl-kinase activity"/>
    <property type="evidence" value="ECO:0007669"/>
    <property type="project" value="InterPro"/>
</dbReference>
<dbReference type="Gene3D" id="2.60.120.1030">
    <property type="entry name" value="Clp1, DNA binding domain"/>
    <property type="match status" value="1"/>
</dbReference>
<comment type="function">
    <text evidence="6">Required for endonucleolytic cleavage during polyadenylation-dependent pre-mRNA 3'-end formation.</text>
</comment>
<proteinExistence type="inferred from homology"/>
<evidence type="ECO:0000313" key="11">
    <source>
        <dbReference type="Proteomes" id="UP001209570"/>
    </source>
</evidence>
<organism evidence="10 11">
    <name type="scientific">Pythium insidiosum</name>
    <name type="common">Pythiosis disease agent</name>
    <dbReference type="NCBI Taxonomy" id="114742"/>
    <lineage>
        <taxon>Eukaryota</taxon>
        <taxon>Sar</taxon>
        <taxon>Stramenopiles</taxon>
        <taxon>Oomycota</taxon>
        <taxon>Peronosporomycetes</taxon>
        <taxon>Pythiales</taxon>
        <taxon>Pythiaceae</taxon>
        <taxon>Pythium</taxon>
    </lineage>
</organism>
<name>A0AAD5LEY2_PYTIN</name>
<feature type="domain" description="Clp1 P-loop" evidence="9">
    <location>
        <begin position="109"/>
        <end position="301"/>
    </location>
</feature>
<dbReference type="AlphaFoldDB" id="A0AAD5LEY2"/>
<evidence type="ECO:0000256" key="1">
    <source>
        <dbReference type="ARBA" id="ARBA00004123"/>
    </source>
</evidence>
<dbReference type="GO" id="GO:0031124">
    <property type="term" value="P:mRNA 3'-end processing"/>
    <property type="evidence" value="ECO:0007669"/>
    <property type="project" value="UniProtKB-UniRule"/>
</dbReference>
<evidence type="ECO:0000256" key="5">
    <source>
        <dbReference type="ARBA" id="ARBA00023242"/>
    </source>
</evidence>
<dbReference type="PANTHER" id="PTHR12755">
    <property type="entry name" value="CLEAVAGE/POLYADENYLATION FACTOR IA SUBUNIT CLP1P"/>
    <property type="match status" value="1"/>
</dbReference>
<sequence>MEEIVLGREGEYRVEVGAATELKVKLVSGSAELFGVELAINNEYTLRDQKAAIFTWYGATLQVSGTPEVAYTSEETPMNSYINIHAQLQKRRELAKLKGSAGPRVLIAGPVDSGKSTLTQILLNYALRLGEKPTHVDLDVGQNSLSVPGSLAATPLDMNCLSVEEGYVLTNPLVYFYGHTSMSENVEHFRSQLQQLARAVKRRLAEDVEANASGCIINTCGWVDGLGYNLLVESALAFDADVVLVIGQDRLYSRLQSSLSAQVASNNLSIVKLVRSGGVVPLNSKYRSARRQSRIREYFYGSHSLQRPIPLLSPCINEYGWDELEFYAIKDMKVSAGMLPVGQTASDLGGLFVSKLDKSMELLHSVAAVVHPRRHDSRDALTSTSTDLSWMVTSPAAGFVFVKEIREADKRIVLLVPSPGPLPSKHLILGSIKWIE</sequence>
<dbReference type="InterPro" id="IPR038238">
    <property type="entry name" value="Clp1_C_sf"/>
</dbReference>
<keyword evidence="3 6" id="KW-0547">Nucleotide-binding</keyword>
<dbReference type="HAMAP" id="MF_03035">
    <property type="entry name" value="Clp1"/>
    <property type="match status" value="1"/>
</dbReference>
<evidence type="ECO:0000256" key="6">
    <source>
        <dbReference type="HAMAP-Rule" id="MF_03035"/>
    </source>
</evidence>
<evidence type="ECO:0000256" key="3">
    <source>
        <dbReference type="ARBA" id="ARBA00022741"/>
    </source>
</evidence>
<feature type="binding site" evidence="6">
    <location>
        <position position="11"/>
    </location>
    <ligand>
        <name>ATP</name>
        <dbReference type="ChEBI" id="CHEBI:30616"/>
    </ligand>
</feature>
<dbReference type="InterPro" id="IPR032324">
    <property type="entry name" value="Clp1_N"/>
</dbReference>
<evidence type="ECO:0000259" key="9">
    <source>
        <dbReference type="Pfam" id="PF16575"/>
    </source>
</evidence>
<dbReference type="InterPro" id="IPR038239">
    <property type="entry name" value="Clp1_N_sf"/>
</dbReference>
<comment type="similarity">
    <text evidence="6">Belongs to the Clp1 family. Clp1 subfamily.</text>
</comment>
<dbReference type="PANTHER" id="PTHR12755:SF6">
    <property type="entry name" value="POLYRIBONUCLEOTIDE 5'-HYDROXYL-KINASE CLP1"/>
    <property type="match status" value="1"/>
</dbReference>
<evidence type="ECO:0000256" key="4">
    <source>
        <dbReference type="ARBA" id="ARBA00022840"/>
    </source>
</evidence>
<dbReference type="Pfam" id="PF16573">
    <property type="entry name" value="CLP1_N"/>
    <property type="match status" value="1"/>
</dbReference>
<dbReference type="GO" id="GO:0005524">
    <property type="term" value="F:ATP binding"/>
    <property type="evidence" value="ECO:0007669"/>
    <property type="project" value="UniProtKB-UniRule"/>
</dbReference>
<dbReference type="Proteomes" id="UP001209570">
    <property type="component" value="Unassembled WGS sequence"/>
</dbReference>
<feature type="domain" description="Clp1 C-terminal" evidence="7">
    <location>
        <begin position="312"/>
        <end position="436"/>
    </location>
</feature>
<evidence type="ECO:0000259" key="7">
    <source>
        <dbReference type="Pfam" id="PF06807"/>
    </source>
</evidence>
<dbReference type="InterPro" id="IPR028606">
    <property type="entry name" value="Clp1"/>
</dbReference>
<dbReference type="EMBL" id="JAKCXM010000209">
    <property type="protein sequence ID" value="KAJ0398625.1"/>
    <property type="molecule type" value="Genomic_DNA"/>
</dbReference>
<evidence type="ECO:0000259" key="8">
    <source>
        <dbReference type="Pfam" id="PF16573"/>
    </source>
</evidence>
<feature type="domain" description="Clp1 N-terminal" evidence="8">
    <location>
        <begin position="7"/>
        <end position="94"/>
    </location>
</feature>
<comment type="subcellular location">
    <subcellularLocation>
        <location evidence="1 6">Nucleus</location>
    </subcellularLocation>
</comment>